<gene>
    <name evidence="1" type="ORF">I6E12_12040</name>
</gene>
<accession>A0ABS9CKI7</accession>
<dbReference type="Proteomes" id="UP001200470">
    <property type="component" value="Unassembled WGS sequence"/>
</dbReference>
<sequence length="118" mass="13182">MKKILILFFAVWLGSMASVKGNPKILHSSIIDETPIYPGKPKAPARPLTIDITGHTLTLFYPFEEIISVELFDEDENLVYTDWLAPGQTSLVFPSTFTGEYAIRLTVGSVYYIGVIEL</sequence>
<keyword evidence="2" id="KW-1185">Reference proteome</keyword>
<dbReference type="EMBL" id="JADYTN010000043">
    <property type="protein sequence ID" value="MCF2564827.1"/>
    <property type="molecule type" value="Genomic_DNA"/>
</dbReference>
<name>A0ABS9CKI7_9BACT</name>
<protein>
    <recommendedName>
        <fullName evidence="3">DUF3244 domain-containing protein</fullName>
    </recommendedName>
</protein>
<reference evidence="1 2" key="1">
    <citation type="submission" date="2020-12" db="EMBL/GenBank/DDBJ databases">
        <title>Whole genome sequences of gut porcine anaerobes.</title>
        <authorList>
            <person name="Kubasova T."/>
            <person name="Jahodarova E."/>
            <person name="Rychlik I."/>
        </authorList>
    </citation>
    <scope>NUCLEOTIDE SEQUENCE [LARGE SCALE GENOMIC DNA]</scope>
    <source>
        <strain evidence="1 2">An925</strain>
    </source>
</reference>
<evidence type="ECO:0000313" key="2">
    <source>
        <dbReference type="Proteomes" id="UP001200470"/>
    </source>
</evidence>
<comment type="caution">
    <text evidence="1">The sequence shown here is derived from an EMBL/GenBank/DDBJ whole genome shotgun (WGS) entry which is preliminary data.</text>
</comment>
<organism evidence="1 2">
    <name type="scientific">Xylanibacter brevis</name>
    <dbReference type="NCBI Taxonomy" id="83231"/>
    <lineage>
        <taxon>Bacteria</taxon>
        <taxon>Pseudomonadati</taxon>
        <taxon>Bacteroidota</taxon>
        <taxon>Bacteroidia</taxon>
        <taxon>Bacteroidales</taxon>
        <taxon>Prevotellaceae</taxon>
        <taxon>Xylanibacter</taxon>
    </lineage>
</organism>
<proteinExistence type="predicted"/>
<evidence type="ECO:0000313" key="1">
    <source>
        <dbReference type="EMBL" id="MCF2564827.1"/>
    </source>
</evidence>
<evidence type="ECO:0008006" key="3">
    <source>
        <dbReference type="Google" id="ProtNLM"/>
    </source>
</evidence>
<dbReference type="RefSeq" id="WP_094390555.1">
    <property type="nucleotide sequence ID" value="NZ_JADYTN010000043.1"/>
</dbReference>